<keyword evidence="5" id="KW-0547">Nucleotide-binding</keyword>
<keyword evidence="6 10" id="KW-0418">Kinase</keyword>
<dbReference type="GO" id="GO:0004673">
    <property type="term" value="F:protein histidine kinase activity"/>
    <property type="evidence" value="ECO:0007669"/>
    <property type="project" value="UniProtKB-EC"/>
</dbReference>
<evidence type="ECO:0000256" key="1">
    <source>
        <dbReference type="ARBA" id="ARBA00000085"/>
    </source>
</evidence>
<reference evidence="10 11" key="1">
    <citation type="submission" date="2019-03" db="EMBL/GenBank/DDBJ databases">
        <title>Roseomonas sp. a novel Roseomonas species isolated from Sea whip Gorgonian.</title>
        <authorList>
            <person name="Li F."/>
            <person name="Pan X."/>
            <person name="Huang S."/>
            <person name="Li Z."/>
            <person name="Meng B."/>
        </authorList>
    </citation>
    <scope>NUCLEOTIDE SEQUENCE [LARGE SCALE GENOMIC DNA]</scope>
    <source>
        <strain evidence="10 11">M0104</strain>
    </source>
</reference>
<dbReference type="Gene3D" id="3.30.565.10">
    <property type="entry name" value="Histidine kinase-like ATPase, C-terminal domain"/>
    <property type="match status" value="1"/>
</dbReference>
<evidence type="ECO:0000256" key="2">
    <source>
        <dbReference type="ARBA" id="ARBA00012438"/>
    </source>
</evidence>
<evidence type="ECO:0000256" key="4">
    <source>
        <dbReference type="ARBA" id="ARBA00022679"/>
    </source>
</evidence>
<keyword evidence="8" id="KW-0472">Membrane</keyword>
<dbReference type="PANTHER" id="PTHR41523">
    <property type="entry name" value="TWO-COMPONENT SYSTEM SENSOR PROTEIN"/>
    <property type="match status" value="1"/>
</dbReference>
<comment type="caution">
    <text evidence="10">The sequence shown here is derived from an EMBL/GenBank/DDBJ whole genome shotgun (WGS) entry which is preliminary data.</text>
</comment>
<dbReference type="InterPro" id="IPR003594">
    <property type="entry name" value="HATPase_dom"/>
</dbReference>
<protein>
    <recommendedName>
        <fullName evidence="2">histidine kinase</fullName>
        <ecNumber evidence="2">2.7.13.3</ecNumber>
    </recommendedName>
</protein>
<dbReference type="Gene3D" id="3.30.450.20">
    <property type="entry name" value="PAS domain"/>
    <property type="match status" value="2"/>
</dbReference>
<feature type="transmembrane region" description="Helical" evidence="8">
    <location>
        <begin position="293"/>
        <end position="312"/>
    </location>
</feature>
<dbReference type="PROSITE" id="PS50109">
    <property type="entry name" value="HIS_KIN"/>
    <property type="match status" value="1"/>
</dbReference>
<evidence type="ECO:0000313" key="11">
    <source>
        <dbReference type="Proteomes" id="UP000460715"/>
    </source>
</evidence>
<keyword evidence="8" id="KW-1133">Transmembrane helix</keyword>
<dbReference type="Pfam" id="PF02518">
    <property type="entry name" value="HATPase_c"/>
    <property type="match status" value="1"/>
</dbReference>
<dbReference type="PRINTS" id="PR00344">
    <property type="entry name" value="BCTRLSENSOR"/>
</dbReference>
<proteinExistence type="predicted"/>
<dbReference type="Pfam" id="PF07568">
    <property type="entry name" value="HisKA_2"/>
    <property type="match status" value="1"/>
</dbReference>
<dbReference type="InterPro" id="IPR004358">
    <property type="entry name" value="Sig_transdc_His_kin-like_C"/>
</dbReference>
<evidence type="ECO:0000256" key="6">
    <source>
        <dbReference type="ARBA" id="ARBA00022777"/>
    </source>
</evidence>
<organism evidence="10 11">
    <name type="scientific">Teichococcus coralli</name>
    <dbReference type="NCBI Taxonomy" id="2545983"/>
    <lineage>
        <taxon>Bacteria</taxon>
        <taxon>Pseudomonadati</taxon>
        <taxon>Pseudomonadota</taxon>
        <taxon>Alphaproteobacteria</taxon>
        <taxon>Acetobacterales</taxon>
        <taxon>Roseomonadaceae</taxon>
        <taxon>Roseomonas</taxon>
    </lineage>
</organism>
<name>A0A845BA45_9PROT</name>
<dbReference type="InterPro" id="IPR005467">
    <property type="entry name" value="His_kinase_dom"/>
</dbReference>
<dbReference type="Proteomes" id="UP000460715">
    <property type="component" value="Unassembled WGS sequence"/>
</dbReference>
<feature type="domain" description="Histidine kinase" evidence="9">
    <location>
        <begin position="378"/>
        <end position="571"/>
    </location>
</feature>
<sequence>MKLAARPQRPALRQMLRGVRGRMFLLLLVASVPVVGIASANAILGYEAELASGRRTATILGDVAAARHGATIETLQQTLAGLARRSELVAAGAQSTGCPPVVRALLSLYAERYANFWVLDAAGKLVCSTQPSQSGRSLQQTDYFRMAATERKFVLTSFRRDPAGEAVIIGAVPILAGEALQGVVAGSLLLDHFIRDEARSQERAAQRTWLVDRGAVPLPLTRAAPLDLPPPAVLQRLIQQPGAVTVEARAQGGAEFAYASTPLAPGLRLLVGLPTGSIRSAANAVLLRRAFELATFLLACLVVIVVGADLAIARPLRLLAGRVRKWRPGAPFRSQPLQGEPDEVRALEQAVADAAQAISGRQEELRSALRQRDLLMAEIHHRVKNNLQIVASLLNLQAGRLRDPRAKAEFITARDRVQALATLHRHLYTNQTFEMIALRPFLEELGQQLFAALGERPGQRISLVVEADELEIVTDQAVSLALLVTETVTNAIKHGFPDARSGTVTVTVHAEGDAVTLTVRDDGLGMKLDDEEAGQGIGLTLIRGFAQHLGGEIEIRGEGGTELVLRFTLRRREAEAAGDENPAAPRGAAA</sequence>
<evidence type="ECO:0000259" key="9">
    <source>
        <dbReference type="PROSITE" id="PS50109"/>
    </source>
</evidence>
<keyword evidence="3" id="KW-0597">Phosphoprotein</keyword>
<dbReference type="SMART" id="SM00387">
    <property type="entry name" value="HATPase_c"/>
    <property type="match status" value="1"/>
</dbReference>
<keyword evidence="4" id="KW-0808">Transferase</keyword>
<dbReference type="SUPFAM" id="SSF55874">
    <property type="entry name" value="ATPase domain of HSP90 chaperone/DNA topoisomerase II/histidine kinase"/>
    <property type="match status" value="1"/>
</dbReference>
<dbReference type="InterPro" id="IPR011495">
    <property type="entry name" value="Sig_transdc_His_kin_sub2_dim/P"/>
</dbReference>
<comment type="catalytic activity">
    <reaction evidence="1">
        <text>ATP + protein L-histidine = ADP + protein N-phospho-L-histidine.</text>
        <dbReference type="EC" id="2.7.13.3"/>
    </reaction>
</comment>
<keyword evidence="11" id="KW-1185">Reference proteome</keyword>
<keyword evidence="7" id="KW-0067">ATP-binding</keyword>
<evidence type="ECO:0000256" key="3">
    <source>
        <dbReference type="ARBA" id="ARBA00022553"/>
    </source>
</evidence>
<evidence type="ECO:0000256" key="8">
    <source>
        <dbReference type="SAM" id="Phobius"/>
    </source>
</evidence>
<evidence type="ECO:0000256" key="5">
    <source>
        <dbReference type="ARBA" id="ARBA00022741"/>
    </source>
</evidence>
<dbReference type="InterPro" id="IPR036890">
    <property type="entry name" value="HATPase_C_sf"/>
</dbReference>
<dbReference type="EC" id="2.7.13.3" evidence="2"/>
<dbReference type="EMBL" id="SNVJ01000004">
    <property type="protein sequence ID" value="MXP62964.1"/>
    <property type="molecule type" value="Genomic_DNA"/>
</dbReference>
<dbReference type="PANTHER" id="PTHR41523:SF8">
    <property type="entry name" value="ETHYLENE RESPONSE SENSOR PROTEIN"/>
    <property type="match status" value="1"/>
</dbReference>
<gene>
    <name evidence="10" type="ORF">E0493_06310</name>
</gene>
<dbReference type="AlphaFoldDB" id="A0A845BA45"/>
<keyword evidence="8" id="KW-0812">Transmembrane</keyword>
<evidence type="ECO:0000313" key="10">
    <source>
        <dbReference type="EMBL" id="MXP62964.1"/>
    </source>
</evidence>
<dbReference type="GO" id="GO:0005524">
    <property type="term" value="F:ATP binding"/>
    <property type="evidence" value="ECO:0007669"/>
    <property type="project" value="UniProtKB-KW"/>
</dbReference>
<accession>A0A845BA45</accession>
<evidence type="ECO:0000256" key="7">
    <source>
        <dbReference type="ARBA" id="ARBA00022840"/>
    </source>
</evidence>